<feature type="domain" description="F-box" evidence="1">
    <location>
        <begin position="10"/>
        <end position="68"/>
    </location>
</feature>
<dbReference type="AlphaFoldDB" id="A0A8H7Y208"/>
<evidence type="ECO:0000313" key="2">
    <source>
        <dbReference type="EMBL" id="KAG5172255.1"/>
    </source>
</evidence>
<comment type="caution">
    <text evidence="2">The sequence shown here is derived from an EMBL/GenBank/DDBJ whole genome shotgun (WGS) entry which is preliminary data.</text>
</comment>
<proteinExistence type="predicted"/>
<sequence length="500" mass="56215">MSVMPPNYILPPEILNEIFLLALPHAKRGNYDALPTEDHTAVAVSQTCKFWRQVALESSALWTEIYIQLLVIQMPQGGQDRVVTFPRLDVVDLWLERSKQRPLTIVVDGASSDWQLPELLSRLLREIHRWRNVDFQIGNLDKCVLGALQDPICAPKLEAFSLRTNISFEGSDLVSALPLEIWNESPLLRQFTLVAGVVNSDSETYFLNWAKAVVSGIPCSRLTHLCIGGPIGGKERLSISEAISILSMASNLISCILTSVANHDNPVRPIVRKEKLIRLENLENLSITANHRLGLHSTNAAILGPLQVSLILCFVSMPNLKSLVLVDKQFWLDPSLGPLVRRFGCKLQELVLHVLCESHDVIEFLVASPELTQLCVWNAEDVFLSELVRFAKEEYQLDLRRDLCNKLEKLALGKGIYNAEVLASIVFGDTRVSSKERKGWPLQSLIILDEHAEDSSEGEEVVSHNLDLDWLDGLQPKIEVDIIPLSDYIVEWVNEYTGRR</sequence>
<protein>
    <recommendedName>
        <fullName evidence="1">F-box domain-containing protein</fullName>
    </recommendedName>
</protein>
<dbReference type="OrthoDB" id="3270987at2759"/>
<dbReference type="SUPFAM" id="SSF81383">
    <property type="entry name" value="F-box domain"/>
    <property type="match status" value="1"/>
</dbReference>
<dbReference type="InterPro" id="IPR036047">
    <property type="entry name" value="F-box-like_dom_sf"/>
</dbReference>
<accession>A0A8H7Y208</accession>
<reference evidence="2" key="1">
    <citation type="submission" date="2021-02" db="EMBL/GenBank/DDBJ databases">
        <title>Psilocybe cubensis genome.</title>
        <authorList>
            <person name="Mckernan K.J."/>
            <person name="Crawford S."/>
            <person name="Trippe A."/>
            <person name="Kane L.T."/>
            <person name="Mclaughlin S."/>
        </authorList>
    </citation>
    <scope>NUCLEOTIDE SEQUENCE [LARGE SCALE GENOMIC DNA]</scope>
    <source>
        <strain evidence="2">MGC-MH-2018</strain>
    </source>
</reference>
<gene>
    <name evidence="2" type="ORF">JR316_001752</name>
</gene>
<organism evidence="2">
    <name type="scientific">Psilocybe cubensis</name>
    <name type="common">Psychedelic mushroom</name>
    <name type="synonym">Stropharia cubensis</name>
    <dbReference type="NCBI Taxonomy" id="181762"/>
    <lineage>
        <taxon>Eukaryota</taxon>
        <taxon>Fungi</taxon>
        <taxon>Dikarya</taxon>
        <taxon>Basidiomycota</taxon>
        <taxon>Agaricomycotina</taxon>
        <taxon>Agaricomycetes</taxon>
        <taxon>Agaricomycetidae</taxon>
        <taxon>Agaricales</taxon>
        <taxon>Agaricineae</taxon>
        <taxon>Strophariaceae</taxon>
        <taxon>Psilocybe</taxon>
    </lineage>
</organism>
<dbReference type="Pfam" id="PF12937">
    <property type="entry name" value="F-box-like"/>
    <property type="match status" value="1"/>
</dbReference>
<name>A0A8H7Y208_PSICU</name>
<dbReference type="Gene3D" id="1.20.1280.50">
    <property type="match status" value="1"/>
</dbReference>
<dbReference type="InterPro" id="IPR001810">
    <property type="entry name" value="F-box_dom"/>
</dbReference>
<dbReference type="EMBL" id="JAFIQS010000002">
    <property type="protein sequence ID" value="KAG5172255.1"/>
    <property type="molecule type" value="Genomic_DNA"/>
</dbReference>
<evidence type="ECO:0000259" key="1">
    <source>
        <dbReference type="Pfam" id="PF12937"/>
    </source>
</evidence>